<accession>A0A8C2EP10</accession>
<evidence type="ECO:0000256" key="16">
    <source>
        <dbReference type="ARBA" id="ARBA00023180"/>
    </source>
</evidence>
<evidence type="ECO:0000256" key="7">
    <source>
        <dbReference type="ARBA" id="ARBA00022676"/>
    </source>
</evidence>
<evidence type="ECO:0000256" key="21">
    <source>
        <dbReference type="ARBA" id="ARBA00043065"/>
    </source>
</evidence>
<evidence type="ECO:0000256" key="23">
    <source>
        <dbReference type="ARBA" id="ARBA00059245"/>
    </source>
</evidence>
<dbReference type="EC" id="2.4.1.122" evidence="6"/>
<protein>
    <recommendedName>
        <fullName evidence="18">Glycoprotein-N-acetylgalactosamine 3-beta-galactosyltransferase 1</fullName>
        <ecNumber evidence="6">2.4.1.122</ecNumber>
    </recommendedName>
    <alternativeName>
        <fullName evidence="20">Core 1 O-glycan T-synthase</fullName>
    </alternativeName>
    <alternativeName>
        <fullName evidence="21">Core 1 UDP-galactose:N-acetylgalactosamine-alpha-R beta 1,3-galactosyltransferase 1</fullName>
    </alternativeName>
    <alternativeName>
        <fullName evidence="19">Core 1 beta1,3-galactosyltransferase 1</fullName>
    </alternativeName>
</protein>
<dbReference type="Gene3D" id="3.90.550.50">
    <property type="match status" value="1"/>
</dbReference>
<proteinExistence type="inferred from homology"/>
<comment type="catalytic activity">
    <reaction evidence="22">
        <text>an N-acetyl-alpha-D-galactosaminyl derivative + UDP-alpha-D-galactose = a beta-D-galactosyl-(1-&gt;3)-N-acetyl-alpha-D-galactosaminyl derivative + UDP + H(+)</text>
        <dbReference type="Rhea" id="RHEA:15621"/>
        <dbReference type="ChEBI" id="CHEBI:15378"/>
        <dbReference type="ChEBI" id="CHEBI:28257"/>
        <dbReference type="ChEBI" id="CHEBI:58223"/>
        <dbReference type="ChEBI" id="CHEBI:66914"/>
        <dbReference type="ChEBI" id="CHEBI:133470"/>
        <dbReference type="EC" id="2.4.1.122"/>
    </reaction>
</comment>
<evidence type="ECO:0000313" key="26">
    <source>
        <dbReference type="Proteomes" id="UP000694701"/>
    </source>
</evidence>
<reference evidence="25" key="1">
    <citation type="submission" date="2025-08" db="UniProtKB">
        <authorList>
            <consortium name="Ensembl"/>
        </authorList>
    </citation>
    <scope>IDENTIFICATION</scope>
</reference>
<evidence type="ECO:0000256" key="8">
    <source>
        <dbReference type="ARBA" id="ARBA00022679"/>
    </source>
</evidence>
<comment type="subcellular location">
    <subcellularLocation>
        <location evidence="2">Membrane</location>
        <topology evidence="2">Single-pass type II membrane protein</topology>
    </subcellularLocation>
</comment>
<dbReference type="FunFam" id="3.90.550.50:FF:000017">
    <property type="entry name" value="Glycoprotein-N-acetylgalactosamine 3-beta-galactosyltransferase 1"/>
    <property type="match status" value="1"/>
</dbReference>
<evidence type="ECO:0000256" key="6">
    <source>
        <dbReference type="ARBA" id="ARBA00012557"/>
    </source>
</evidence>
<evidence type="ECO:0000256" key="9">
    <source>
        <dbReference type="ARBA" id="ARBA00022692"/>
    </source>
</evidence>
<feature type="domain" description="Fringe-like glycosyltransferase" evidence="24">
    <location>
        <begin position="49"/>
        <end position="216"/>
    </location>
</feature>
<keyword evidence="13" id="KW-1133">Transmembrane helix</keyword>
<evidence type="ECO:0000256" key="15">
    <source>
        <dbReference type="ARBA" id="ARBA00023157"/>
    </source>
</evidence>
<evidence type="ECO:0000256" key="13">
    <source>
        <dbReference type="ARBA" id="ARBA00022989"/>
    </source>
</evidence>
<keyword evidence="7" id="KW-0328">Glycosyltransferase</keyword>
<evidence type="ECO:0000256" key="20">
    <source>
        <dbReference type="ARBA" id="ARBA00042009"/>
    </source>
</evidence>
<evidence type="ECO:0000256" key="18">
    <source>
        <dbReference type="ARBA" id="ARBA00040898"/>
    </source>
</evidence>
<comment type="subunit">
    <text evidence="5">Homodimer; disulfide-linked.</text>
</comment>
<keyword evidence="16" id="KW-0325">Glycoprotein</keyword>
<organism evidence="25 26">
    <name type="scientific">Cyprinus carpio</name>
    <name type="common">Common carp</name>
    <dbReference type="NCBI Taxonomy" id="7962"/>
    <lineage>
        <taxon>Eukaryota</taxon>
        <taxon>Metazoa</taxon>
        <taxon>Chordata</taxon>
        <taxon>Craniata</taxon>
        <taxon>Vertebrata</taxon>
        <taxon>Euteleostomi</taxon>
        <taxon>Actinopterygii</taxon>
        <taxon>Neopterygii</taxon>
        <taxon>Teleostei</taxon>
        <taxon>Ostariophysi</taxon>
        <taxon>Cypriniformes</taxon>
        <taxon>Cyprinidae</taxon>
        <taxon>Cyprininae</taxon>
        <taxon>Cyprinus</taxon>
    </lineage>
</organism>
<evidence type="ECO:0000313" key="25">
    <source>
        <dbReference type="Ensembl" id="ENSCCRP00020041345.1"/>
    </source>
</evidence>
<comment type="similarity">
    <text evidence="4">Belongs to the glycosyltransferase 31 family. Beta3-Gal-T subfamily.</text>
</comment>
<dbReference type="AlphaFoldDB" id="A0A8C2EP10"/>
<keyword evidence="17" id="KW-0464">Manganese</keyword>
<dbReference type="GO" id="GO:0000166">
    <property type="term" value="F:nucleotide binding"/>
    <property type="evidence" value="ECO:0007669"/>
    <property type="project" value="UniProtKB-KW"/>
</dbReference>
<evidence type="ECO:0000256" key="2">
    <source>
        <dbReference type="ARBA" id="ARBA00004606"/>
    </source>
</evidence>
<dbReference type="GO" id="GO:0016263">
    <property type="term" value="F:glycoprotein-N-acetylgalactosamine 3-beta-galactosyltransferase activity"/>
    <property type="evidence" value="ECO:0007669"/>
    <property type="project" value="UniProtKB-EC"/>
</dbReference>
<evidence type="ECO:0000256" key="10">
    <source>
        <dbReference type="ARBA" id="ARBA00022723"/>
    </source>
</evidence>
<evidence type="ECO:0000256" key="1">
    <source>
        <dbReference type="ARBA" id="ARBA00001936"/>
    </source>
</evidence>
<evidence type="ECO:0000256" key="3">
    <source>
        <dbReference type="ARBA" id="ARBA00004922"/>
    </source>
</evidence>
<dbReference type="InterPro" id="IPR003378">
    <property type="entry name" value="Fringe-like_glycosylTrfase"/>
</dbReference>
<sequence length="354" mass="41319">YYLQVQFFFEHLTPQVIVYMSLSVSKLNSNILIAENRRAAPEFSQKVRVLCWVMTQPKHLKSRTQHIRATWGKRCNIVLYMSSEVSDFPTVGLNVSEGRSQLYWKTIRAFQHIHTHHLDDADWFLKADDDTFVVLENLRYGLSKHNAEEPLYFGRRFTPFIAQGYMSGGAGYVLSKEALRRFVKGFADGLCTHNTETEDVGLGKCMETMKVQMGDSRDVLERQTFHPYPPDYYLPRQIPRPRPWYLIYEHYQPVEGPGCCSDLAISFHYIDAVQMHTLEYYTYHLRPYGYKYRFKLTTLLSKTLITLALETQWFTRKALVNPNLGCHSFKEERTSVCLIVMCLRIDGKSSFPNI</sequence>
<dbReference type="Ensembl" id="ENSCCRT00020045103.1">
    <property type="protein sequence ID" value="ENSCCRP00020041345.1"/>
    <property type="gene ID" value="ENSCCRG00020018413.1"/>
</dbReference>
<comment type="function">
    <text evidence="23">Glycosyltransferase that generates the core 1 O-glycan Gal-beta1-3GalNAc-alpha1-Ser/Thr (T antigen), which is a precursor for many extended O-glycans in glycoproteins.</text>
</comment>
<dbReference type="GO" id="GO:0030145">
    <property type="term" value="F:manganese ion binding"/>
    <property type="evidence" value="ECO:0007669"/>
    <property type="project" value="UniProtKB-ARBA"/>
</dbReference>
<keyword evidence="8" id="KW-0808">Transferase</keyword>
<dbReference type="PANTHER" id="PTHR23033">
    <property type="entry name" value="BETA1,3-GALACTOSYLTRANSFERASE"/>
    <property type="match status" value="1"/>
</dbReference>
<dbReference type="Proteomes" id="UP000694701">
    <property type="component" value="Unplaced"/>
</dbReference>
<dbReference type="Pfam" id="PF02434">
    <property type="entry name" value="Fringe"/>
    <property type="match status" value="1"/>
</dbReference>
<comment type="pathway">
    <text evidence="3">Protein modification; protein glycosylation.</text>
</comment>
<evidence type="ECO:0000256" key="22">
    <source>
        <dbReference type="ARBA" id="ARBA00048842"/>
    </source>
</evidence>
<evidence type="ECO:0000259" key="24">
    <source>
        <dbReference type="Pfam" id="PF02434"/>
    </source>
</evidence>
<dbReference type="PANTHER" id="PTHR23033:SF13">
    <property type="entry name" value="GLYCOPROTEIN-N-ACETYLGALACTOSAMINE 3-BETA-GALACTOSYLTRANSFERASE 1"/>
    <property type="match status" value="1"/>
</dbReference>
<evidence type="ECO:0000256" key="5">
    <source>
        <dbReference type="ARBA" id="ARBA00011748"/>
    </source>
</evidence>
<evidence type="ECO:0000256" key="19">
    <source>
        <dbReference type="ARBA" id="ARBA00041226"/>
    </source>
</evidence>
<keyword evidence="10" id="KW-0479">Metal-binding</keyword>
<dbReference type="InterPro" id="IPR026050">
    <property type="entry name" value="C1GALT1/C1GALT1_chp1"/>
</dbReference>
<keyword evidence="11" id="KW-0547">Nucleotide-binding</keyword>
<evidence type="ECO:0000256" key="17">
    <source>
        <dbReference type="ARBA" id="ARBA00023211"/>
    </source>
</evidence>
<keyword evidence="9" id="KW-0812">Transmembrane</keyword>
<dbReference type="GO" id="GO:0016020">
    <property type="term" value="C:membrane"/>
    <property type="evidence" value="ECO:0007669"/>
    <property type="project" value="UniProtKB-SubCell"/>
</dbReference>
<comment type="cofactor">
    <cofactor evidence="1">
        <name>Mn(2+)</name>
        <dbReference type="ChEBI" id="CHEBI:29035"/>
    </cofactor>
</comment>
<name>A0A8C2EP10_CYPCA</name>
<evidence type="ECO:0000256" key="12">
    <source>
        <dbReference type="ARBA" id="ARBA00022968"/>
    </source>
</evidence>
<evidence type="ECO:0000256" key="11">
    <source>
        <dbReference type="ARBA" id="ARBA00022741"/>
    </source>
</evidence>
<evidence type="ECO:0000256" key="4">
    <source>
        <dbReference type="ARBA" id="ARBA00006462"/>
    </source>
</evidence>
<keyword evidence="15" id="KW-1015">Disulfide bond</keyword>
<keyword evidence="14" id="KW-0472">Membrane</keyword>
<keyword evidence="12" id="KW-0735">Signal-anchor</keyword>
<evidence type="ECO:0000256" key="14">
    <source>
        <dbReference type="ARBA" id="ARBA00023136"/>
    </source>
</evidence>
<dbReference type="UniPathway" id="UPA00378"/>